<keyword evidence="2" id="KW-0238">DNA-binding</keyword>
<dbReference type="InterPro" id="IPR001387">
    <property type="entry name" value="Cro/C1-type_HTH"/>
</dbReference>
<dbReference type="Gene3D" id="1.10.260.40">
    <property type="entry name" value="lambda repressor-like DNA-binding domains"/>
    <property type="match status" value="1"/>
</dbReference>
<organism evidence="6">
    <name type="scientific">Aerophobetes bacterium</name>
    <dbReference type="NCBI Taxonomy" id="2030807"/>
    <lineage>
        <taxon>Bacteria</taxon>
        <taxon>Candidatus Aerophobota</taxon>
    </lineage>
</organism>
<evidence type="ECO:0000313" key="6">
    <source>
        <dbReference type="EMBL" id="HHF98242.1"/>
    </source>
</evidence>
<dbReference type="PANTHER" id="PTHR30146">
    <property type="entry name" value="LACI-RELATED TRANSCRIPTIONAL REPRESSOR"/>
    <property type="match status" value="1"/>
</dbReference>
<sequence length="68" mass="7395">MKRKSVTIKEVAELAGVSTTTVSYVINNTGFVSKETRAKVINAINKLGYRPNIVARSLRSRKTGTVGL</sequence>
<dbReference type="InterPro" id="IPR000843">
    <property type="entry name" value="HTH_LacI"/>
</dbReference>
<dbReference type="SMART" id="SM00354">
    <property type="entry name" value="HTH_LACI"/>
    <property type="match status" value="1"/>
</dbReference>
<dbReference type="PANTHER" id="PTHR30146:SF148">
    <property type="entry name" value="HTH-TYPE TRANSCRIPTIONAL REPRESSOR PURR-RELATED"/>
    <property type="match status" value="1"/>
</dbReference>
<protein>
    <submittedName>
        <fullName evidence="6">LacI family transcriptional regulator</fullName>
    </submittedName>
</protein>
<comment type="caution">
    <text evidence="6">The sequence shown here is derived from an EMBL/GenBank/DDBJ whole genome shotgun (WGS) entry which is preliminary data.</text>
</comment>
<evidence type="ECO:0000256" key="2">
    <source>
        <dbReference type="ARBA" id="ARBA00023125"/>
    </source>
</evidence>
<dbReference type="PROSITE" id="PS50943">
    <property type="entry name" value="HTH_CROC1"/>
    <property type="match status" value="1"/>
</dbReference>
<gene>
    <name evidence="6" type="ORF">ENL39_01995</name>
</gene>
<dbReference type="FunFam" id="1.10.260.40:FF:000002">
    <property type="entry name" value="HTH-type transcriptional repressor PurR"/>
    <property type="match status" value="1"/>
</dbReference>
<feature type="domain" description="HTH cro/C1-type" evidence="5">
    <location>
        <begin position="2"/>
        <end position="50"/>
    </location>
</feature>
<dbReference type="SUPFAM" id="SSF47413">
    <property type="entry name" value="lambda repressor-like DNA-binding domains"/>
    <property type="match status" value="1"/>
</dbReference>
<reference evidence="6" key="1">
    <citation type="journal article" date="2020" name="mSystems">
        <title>Genome- and Community-Level Interaction Insights into Carbon Utilization and Element Cycling Functions of Hydrothermarchaeota in Hydrothermal Sediment.</title>
        <authorList>
            <person name="Zhou Z."/>
            <person name="Liu Y."/>
            <person name="Xu W."/>
            <person name="Pan J."/>
            <person name="Luo Z.H."/>
            <person name="Li M."/>
        </authorList>
    </citation>
    <scope>NUCLEOTIDE SEQUENCE [LARGE SCALE GENOMIC DNA]</scope>
    <source>
        <strain evidence="6">HyVt-92</strain>
    </source>
</reference>
<dbReference type="CDD" id="cd01392">
    <property type="entry name" value="HTH_LacI"/>
    <property type="match status" value="1"/>
</dbReference>
<proteinExistence type="predicted"/>
<evidence type="ECO:0000259" key="4">
    <source>
        <dbReference type="PROSITE" id="PS50932"/>
    </source>
</evidence>
<dbReference type="AlphaFoldDB" id="A0A7V5I0J6"/>
<dbReference type="Proteomes" id="UP000886070">
    <property type="component" value="Unassembled WGS sequence"/>
</dbReference>
<evidence type="ECO:0000259" key="5">
    <source>
        <dbReference type="PROSITE" id="PS50943"/>
    </source>
</evidence>
<dbReference type="PROSITE" id="PS50932">
    <property type="entry name" value="HTH_LACI_2"/>
    <property type="match status" value="1"/>
</dbReference>
<name>A0A7V5I0J6_UNCAE</name>
<dbReference type="InterPro" id="IPR010982">
    <property type="entry name" value="Lambda_DNA-bd_dom_sf"/>
</dbReference>
<evidence type="ECO:0000256" key="3">
    <source>
        <dbReference type="ARBA" id="ARBA00023163"/>
    </source>
</evidence>
<keyword evidence="3" id="KW-0804">Transcription</keyword>
<dbReference type="PRINTS" id="PR00036">
    <property type="entry name" value="HTHLACI"/>
</dbReference>
<dbReference type="GO" id="GO:0000976">
    <property type="term" value="F:transcription cis-regulatory region binding"/>
    <property type="evidence" value="ECO:0007669"/>
    <property type="project" value="TreeGrafter"/>
</dbReference>
<dbReference type="PROSITE" id="PS00356">
    <property type="entry name" value="HTH_LACI_1"/>
    <property type="match status" value="1"/>
</dbReference>
<dbReference type="GO" id="GO:0003700">
    <property type="term" value="F:DNA-binding transcription factor activity"/>
    <property type="evidence" value="ECO:0007669"/>
    <property type="project" value="TreeGrafter"/>
</dbReference>
<feature type="domain" description="HTH lacI-type" evidence="4">
    <location>
        <begin position="6"/>
        <end position="60"/>
    </location>
</feature>
<keyword evidence="1" id="KW-0805">Transcription regulation</keyword>
<dbReference type="Pfam" id="PF00356">
    <property type="entry name" value="LacI"/>
    <property type="match status" value="1"/>
</dbReference>
<dbReference type="EMBL" id="DRTT01000062">
    <property type="protein sequence ID" value="HHF98242.1"/>
    <property type="molecule type" value="Genomic_DNA"/>
</dbReference>
<accession>A0A7V5I0J6</accession>
<feature type="non-terminal residue" evidence="6">
    <location>
        <position position="68"/>
    </location>
</feature>
<evidence type="ECO:0000256" key="1">
    <source>
        <dbReference type="ARBA" id="ARBA00023015"/>
    </source>
</evidence>